<evidence type="ECO:0000259" key="2">
    <source>
        <dbReference type="Pfam" id="PF06983"/>
    </source>
</evidence>
<protein>
    <recommendedName>
        <fullName evidence="2">PhnB-like domain-containing protein</fullName>
    </recommendedName>
</protein>
<keyword evidence="4" id="KW-1185">Reference proteome</keyword>
<dbReference type="InterPro" id="IPR011473">
    <property type="entry name" value="DUF1579"/>
</dbReference>
<sequence length="317" mass="35493">MTVVPRIVGFSLLLTSLAVAQTAPEPADSVSTDWIQKFDGDWTTISRSPDQSVTYKGSMTSRRIGDRWVVNEFRTNMGGFHCHAQQTLGVDQKRNVFTATWVDNALDFKWDYEGTLDETQKQLVFVAEGPSMSVKGATARFREIYEFRHADRIATTSQILTDDGNWKTFMSGEMIRKQPDAPIVKPSAAPLLMFEGEAERAMKFYVSVFPDSGIEKVLKYVEGENGKAGSIKHAAFRVAGTRLLCIDSPVDHQFEFTPSVSLFVDCESKQQVESIFKKLADGGNVLMPLDDYGFSTRFGWVTDSFGVSWQLNFGELK</sequence>
<dbReference type="RefSeq" id="WP_419580497.1">
    <property type="nucleotide sequence ID" value="NZ_CP036432.1"/>
</dbReference>
<dbReference type="Gene3D" id="3.30.720.100">
    <property type="match status" value="1"/>
</dbReference>
<gene>
    <name evidence="3" type="ORF">TBK1r_61090</name>
</gene>
<dbReference type="Pfam" id="PF07617">
    <property type="entry name" value="DUF1579"/>
    <property type="match status" value="1"/>
</dbReference>
<dbReference type="Proteomes" id="UP000318081">
    <property type="component" value="Chromosome"/>
</dbReference>
<dbReference type="EMBL" id="CP036432">
    <property type="protein sequence ID" value="QDV87081.1"/>
    <property type="molecule type" value="Genomic_DNA"/>
</dbReference>
<evidence type="ECO:0000313" key="4">
    <source>
        <dbReference type="Proteomes" id="UP000318081"/>
    </source>
</evidence>
<dbReference type="InterPro" id="IPR028973">
    <property type="entry name" value="PhnB-like"/>
</dbReference>
<proteinExistence type="predicted"/>
<dbReference type="SUPFAM" id="SSF54593">
    <property type="entry name" value="Glyoxalase/Bleomycin resistance protein/Dihydroxybiphenyl dioxygenase"/>
    <property type="match status" value="1"/>
</dbReference>
<evidence type="ECO:0000256" key="1">
    <source>
        <dbReference type="SAM" id="SignalP"/>
    </source>
</evidence>
<feature type="chain" id="PRO_5045108049" description="PhnB-like domain-containing protein" evidence="1">
    <location>
        <begin position="21"/>
        <end position="317"/>
    </location>
</feature>
<dbReference type="PANTHER" id="PTHR33990">
    <property type="entry name" value="PROTEIN YJDN-RELATED"/>
    <property type="match status" value="1"/>
</dbReference>
<dbReference type="InterPro" id="IPR029068">
    <property type="entry name" value="Glyas_Bleomycin-R_OHBP_Dase"/>
</dbReference>
<accession>A0ABX5Y0M1</accession>
<feature type="domain" description="PhnB-like" evidence="2">
    <location>
        <begin position="189"/>
        <end position="311"/>
    </location>
</feature>
<name>A0ABX5Y0M1_9BACT</name>
<dbReference type="CDD" id="cd06588">
    <property type="entry name" value="PhnB_like"/>
    <property type="match status" value="1"/>
</dbReference>
<organism evidence="3 4">
    <name type="scientific">Stieleria magnilauensis</name>
    <dbReference type="NCBI Taxonomy" id="2527963"/>
    <lineage>
        <taxon>Bacteria</taxon>
        <taxon>Pseudomonadati</taxon>
        <taxon>Planctomycetota</taxon>
        <taxon>Planctomycetia</taxon>
        <taxon>Pirellulales</taxon>
        <taxon>Pirellulaceae</taxon>
        <taxon>Stieleria</taxon>
    </lineage>
</organism>
<evidence type="ECO:0000313" key="3">
    <source>
        <dbReference type="EMBL" id="QDV87081.1"/>
    </source>
</evidence>
<reference evidence="3 4" key="1">
    <citation type="submission" date="2019-02" db="EMBL/GenBank/DDBJ databases">
        <title>Deep-cultivation of Planctomycetes and their phenomic and genomic characterization uncovers novel biology.</title>
        <authorList>
            <person name="Wiegand S."/>
            <person name="Jogler M."/>
            <person name="Boedeker C."/>
            <person name="Pinto D."/>
            <person name="Vollmers J."/>
            <person name="Rivas-Marin E."/>
            <person name="Kohn T."/>
            <person name="Peeters S.H."/>
            <person name="Heuer A."/>
            <person name="Rast P."/>
            <person name="Oberbeckmann S."/>
            <person name="Bunk B."/>
            <person name="Jeske O."/>
            <person name="Meyerdierks A."/>
            <person name="Storesund J.E."/>
            <person name="Kallscheuer N."/>
            <person name="Luecker S."/>
            <person name="Lage O.M."/>
            <person name="Pohl T."/>
            <person name="Merkel B.J."/>
            <person name="Hornburger P."/>
            <person name="Mueller R.-W."/>
            <person name="Bruemmer F."/>
            <person name="Labrenz M."/>
            <person name="Spormann A.M."/>
            <person name="Op den Camp H."/>
            <person name="Overmann J."/>
            <person name="Amann R."/>
            <person name="Jetten M.S.M."/>
            <person name="Mascher T."/>
            <person name="Medema M.H."/>
            <person name="Devos D.P."/>
            <person name="Kaster A.-K."/>
            <person name="Ovreas L."/>
            <person name="Rohde M."/>
            <person name="Galperin M.Y."/>
            <person name="Jogler C."/>
        </authorList>
    </citation>
    <scope>NUCLEOTIDE SEQUENCE [LARGE SCALE GENOMIC DNA]</scope>
    <source>
        <strain evidence="3 4">TBK1r</strain>
    </source>
</reference>
<dbReference type="Pfam" id="PF06983">
    <property type="entry name" value="3-dmu-9_3-mt"/>
    <property type="match status" value="1"/>
</dbReference>
<dbReference type="PANTHER" id="PTHR33990:SF4">
    <property type="entry name" value="PHNB-LIKE DOMAIN-CONTAINING PROTEIN"/>
    <property type="match status" value="1"/>
</dbReference>
<feature type="signal peptide" evidence="1">
    <location>
        <begin position="1"/>
        <end position="20"/>
    </location>
</feature>
<dbReference type="Gene3D" id="3.30.720.110">
    <property type="match status" value="1"/>
</dbReference>
<keyword evidence="1" id="KW-0732">Signal</keyword>